<evidence type="ECO:0000256" key="9">
    <source>
        <dbReference type="ARBA" id="ARBA00023159"/>
    </source>
</evidence>
<dbReference type="InterPro" id="IPR043145">
    <property type="entry name" value="Znf_ZZ_sf"/>
</dbReference>
<gene>
    <name evidence="19" type="ORF">SMN809_LOCUS61781</name>
</gene>
<evidence type="ECO:0000259" key="18">
    <source>
        <dbReference type="PROSITE" id="PS51727"/>
    </source>
</evidence>
<evidence type="ECO:0000256" key="10">
    <source>
        <dbReference type="ARBA" id="ARBA00023163"/>
    </source>
</evidence>
<feature type="non-terminal residue" evidence="19">
    <location>
        <position position="1"/>
    </location>
</feature>
<dbReference type="PANTHER" id="PTHR13808">
    <property type="entry name" value="CBP/P300-RELATED"/>
    <property type="match status" value="1"/>
</dbReference>
<evidence type="ECO:0000256" key="5">
    <source>
        <dbReference type="ARBA" id="ARBA00022771"/>
    </source>
</evidence>
<dbReference type="EMBL" id="CAJOBI010250504">
    <property type="protein sequence ID" value="CAF5103327.1"/>
    <property type="molecule type" value="Genomic_DNA"/>
</dbReference>
<dbReference type="SUPFAM" id="SSF57933">
    <property type="entry name" value="TAZ domain"/>
    <property type="match status" value="1"/>
</dbReference>
<dbReference type="InterPro" id="IPR013178">
    <property type="entry name" value="Histone_AcTrfase_Rtt109/CBP"/>
</dbReference>
<dbReference type="GO" id="GO:0000123">
    <property type="term" value="C:histone acetyltransferase complex"/>
    <property type="evidence" value="ECO:0007669"/>
    <property type="project" value="TreeGrafter"/>
</dbReference>
<evidence type="ECO:0000256" key="1">
    <source>
        <dbReference type="ARBA" id="ARBA00004123"/>
    </source>
</evidence>
<keyword evidence="6 13" id="KW-0862">Zinc</keyword>
<protein>
    <recommendedName>
        <fullName evidence="2">histone acetyltransferase</fullName>
        <ecNumber evidence="2">2.3.1.48</ecNumber>
    </recommendedName>
</protein>
<evidence type="ECO:0000313" key="20">
    <source>
        <dbReference type="Proteomes" id="UP000676336"/>
    </source>
</evidence>
<evidence type="ECO:0000256" key="4">
    <source>
        <dbReference type="ARBA" id="ARBA00022723"/>
    </source>
</evidence>
<dbReference type="EC" id="2.3.1.48" evidence="2"/>
<keyword evidence="4 13" id="KW-0479">Metal-binding</keyword>
<evidence type="ECO:0000313" key="19">
    <source>
        <dbReference type="EMBL" id="CAF5103327.1"/>
    </source>
</evidence>
<organism evidence="19 20">
    <name type="scientific">Rotaria magnacalcarata</name>
    <dbReference type="NCBI Taxonomy" id="392030"/>
    <lineage>
        <taxon>Eukaryota</taxon>
        <taxon>Metazoa</taxon>
        <taxon>Spiralia</taxon>
        <taxon>Gnathifera</taxon>
        <taxon>Rotifera</taxon>
        <taxon>Eurotatoria</taxon>
        <taxon>Bdelloidea</taxon>
        <taxon>Philodinida</taxon>
        <taxon>Philodinidae</taxon>
        <taxon>Rotaria</taxon>
    </lineage>
</organism>
<evidence type="ECO:0000256" key="8">
    <source>
        <dbReference type="ARBA" id="ARBA00023015"/>
    </source>
</evidence>
<evidence type="ECO:0000256" key="7">
    <source>
        <dbReference type="ARBA" id="ARBA00022853"/>
    </source>
</evidence>
<dbReference type="PROSITE" id="PS51727">
    <property type="entry name" value="CBP_P300_HAT"/>
    <property type="match status" value="1"/>
</dbReference>
<dbReference type="GO" id="GO:0031490">
    <property type="term" value="F:chromatin DNA binding"/>
    <property type="evidence" value="ECO:0007669"/>
    <property type="project" value="TreeGrafter"/>
</dbReference>
<comment type="subcellular location">
    <subcellularLocation>
        <location evidence="1">Nucleus</location>
    </subcellularLocation>
</comment>
<evidence type="ECO:0000256" key="14">
    <source>
        <dbReference type="PROSITE-ProRule" id="PRU00228"/>
    </source>
</evidence>
<dbReference type="GO" id="GO:0008270">
    <property type="term" value="F:zinc ion binding"/>
    <property type="evidence" value="ECO:0007669"/>
    <property type="project" value="UniProtKB-KW"/>
</dbReference>
<dbReference type="GO" id="GO:0005634">
    <property type="term" value="C:nucleus"/>
    <property type="evidence" value="ECO:0007669"/>
    <property type="project" value="UniProtKB-SubCell"/>
</dbReference>
<name>A0A8S3F4J8_9BILA</name>
<keyword evidence="5 14" id="KW-0863">Zinc-finger</keyword>
<evidence type="ECO:0000256" key="6">
    <source>
        <dbReference type="ARBA" id="ARBA00022833"/>
    </source>
</evidence>
<dbReference type="Gene3D" id="1.20.1020.10">
    <property type="entry name" value="TAZ domain"/>
    <property type="match status" value="1"/>
</dbReference>
<dbReference type="InterPro" id="IPR000433">
    <property type="entry name" value="Znf_ZZ"/>
</dbReference>
<dbReference type="PROSITE" id="PS01357">
    <property type="entry name" value="ZF_ZZ_1"/>
    <property type="match status" value="1"/>
</dbReference>
<evidence type="ECO:0000256" key="11">
    <source>
        <dbReference type="ARBA" id="ARBA00023242"/>
    </source>
</evidence>
<dbReference type="SUPFAM" id="SSF57850">
    <property type="entry name" value="RING/U-box"/>
    <property type="match status" value="1"/>
</dbReference>
<evidence type="ECO:0000259" key="17">
    <source>
        <dbReference type="PROSITE" id="PS50135"/>
    </source>
</evidence>
<dbReference type="SMART" id="SM00551">
    <property type="entry name" value="ZnF_TAZ"/>
    <property type="match status" value="1"/>
</dbReference>
<dbReference type="Gene3D" id="3.30.60.90">
    <property type="match status" value="1"/>
</dbReference>
<reference evidence="19" key="1">
    <citation type="submission" date="2021-02" db="EMBL/GenBank/DDBJ databases">
        <authorList>
            <person name="Nowell W R."/>
        </authorList>
    </citation>
    <scope>NUCLEOTIDE SEQUENCE</scope>
</reference>
<dbReference type="InterPro" id="IPR035898">
    <property type="entry name" value="TAZ_dom_sf"/>
</dbReference>
<keyword evidence="11" id="KW-0539">Nucleus</keyword>
<evidence type="ECO:0000256" key="13">
    <source>
        <dbReference type="PROSITE-ProRule" id="PRU00203"/>
    </source>
</evidence>
<feature type="domain" description="CBP/p300-type HAT" evidence="18">
    <location>
        <begin position="1"/>
        <end position="203"/>
    </location>
</feature>
<dbReference type="PROSITE" id="PS50135">
    <property type="entry name" value="ZF_ZZ_2"/>
    <property type="match status" value="1"/>
</dbReference>
<feature type="compositionally biased region" description="Acidic residues" evidence="15">
    <location>
        <begin position="72"/>
        <end position="85"/>
    </location>
</feature>
<evidence type="ECO:0000259" key="16">
    <source>
        <dbReference type="PROSITE" id="PS50134"/>
    </source>
</evidence>
<dbReference type="GO" id="GO:0045944">
    <property type="term" value="P:positive regulation of transcription by RNA polymerase II"/>
    <property type="evidence" value="ECO:0007669"/>
    <property type="project" value="TreeGrafter"/>
</dbReference>
<keyword evidence="7" id="KW-0156">Chromatin regulator</keyword>
<feature type="region of interest" description="Disordered" evidence="15">
    <location>
        <begin position="52"/>
        <end position="112"/>
    </location>
</feature>
<keyword evidence="10" id="KW-0804">Transcription</keyword>
<evidence type="ECO:0000256" key="3">
    <source>
        <dbReference type="ARBA" id="ARBA00022679"/>
    </source>
</evidence>
<dbReference type="Proteomes" id="UP000676336">
    <property type="component" value="Unassembled WGS sequence"/>
</dbReference>
<keyword evidence="3" id="KW-0808">Transferase</keyword>
<dbReference type="Pfam" id="PF02135">
    <property type="entry name" value="zf-TAZ"/>
    <property type="match status" value="1"/>
</dbReference>
<comment type="caution">
    <text evidence="19">The sequence shown here is derived from an EMBL/GenBank/DDBJ whole genome shotgun (WGS) entry which is preliminary data.</text>
</comment>
<dbReference type="InterPro" id="IPR000197">
    <property type="entry name" value="Znf_TAZ"/>
</dbReference>
<dbReference type="SMART" id="SM00291">
    <property type="entry name" value="ZnF_ZZ"/>
    <property type="match status" value="1"/>
</dbReference>
<feature type="domain" description="TAZ-type" evidence="16">
    <location>
        <begin position="276"/>
        <end position="356"/>
    </location>
</feature>
<comment type="catalytic activity">
    <reaction evidence="12">
        <text>L-lysyl-[protein] + acetyl-CoA = N(6)-acetyl-L-lysyl-[protein] + CoA + H(+)</text>
        <dbReference type="Rhea" id="RHEA:45948"/>
        <dbReference type="Rhea" id="RHEA-COMP:9752"/>
        <dbReference type="Rhea" id="RHEA-COMP:10731"/>
        <dbReference type="ChEBI" id="CHEBI:15378"/>
        <dbReference type="ChEBI" id="CHEBI:29969"/>
        <dbReference type="ChEBI" id="CHEBI:57287"/>
        <dbReference type="ChEBI" id="CHEBI:57288"/>
        <dbReference type="ChEBI" id="CHEBI:61930"/>
        <dbReference type="EC" id="2.3.1.48"/>
    </reaction>
</comment>
<feature type="region of interest" description="Disordered" evidence="15">
    <location>
        <begin position="376"/>
        <end position="402"/>
    </location>
</feature>
<dbReference type="GO" id="GO:0004402">
    <property type="term" value="F:histone acetyltransferase activity"/>
    <property type="evidence" value="ECO:0007669"/>
    <property type="project" value="InterPro"/>
</dbReference>
<evidence type="ECO:0000256" key="2">
    <source>
        <dbReference type="ARBA" id="ARBA00013184"/>
    </source>
</evidence>
<keyword evidence="9" id="KW-0010">Activator</keyword>
<accession>A0A8S3F4J8</accession>
<keyword evidence="8" id="KW-0805">Transcription regulation</keyword>
<evidence type="ECO:0000256" key="15">
    <source>
        <dbReference type="SAM" id="MobiDB-lite"/>
    </source>
</evidence>
<dbReference type="Pfam" id="PF08214">
    <property type="entry name" value="HAT_KAT11"/>
    <property type="match status" value="1"/>
</dbReference>
<dbReference type="AlphaFoldDB" id="A0A8S3F4J8"/>
<feature type="compositionally biased region" description="Basic residues" evidence="15">
    <location>
        <begin position="92"/>
        <end position="102"/>
    </location>
</feature>
<feature type="zinc finger region" description="TAZ-type" evidence="13">
    <location>
        <begin position="276"/>
        <end position="356"/>
    </location>
</feature>
<dbReference type="PROSITE" id="PS50134">
    <property type="entry name" value="ZF_TAZ"/>
    <property type="match status" value="1"/>
</dbReference>
<feature type="domain" description="ZZ-type" evidence="17">
    <location>
        <begin position="205"/>
        <end position="254"/>
    </location>
</feature>
<dbReference type="GO" id="GO:0003713">
    <property type="term" value="F:transcription coactivator activity"/>
    <property type="evidence" value="ECO:0007669"/>
    <property type="project" value="TreeGrafter"/>
</dbReference>
<sequence length="402" mass="46770">MLDRAILERVVIDYKDIMKDCQDNQVQNALNIPYFEGDFWSNIIEESIKELDQEEEDRRKQEVEAARAIEDGGFDDPIEPEDPTDISDKRKSANTHKKKNLKKTTASQRKVAKKQMSNCTDLLSKIFATMEKHKEAFFVIRLRNPIASCPAVNDTDALIQCDLMDTRDAFLNFARDKHYEFSSLRRAKFSTLALLYELHTSTTDKFTYNCNACRHQCEIRYHCTVCDDFDLCEKCYHTEPKHEHRMERSVPSIVDVSQDGEQNSLNSNDKSIASPQLQRQQSMQRCIEALLHAVNCRNANCVNRSCFRYKRVIQHTKECKGKNSQCNVCKQVIFLCWYHAKSCMDLNCQVPFCTNLKTKIQKQRATSLQTDRRRMQAMMQQRTNTMQTQQQSQSQPQAQPGK</sequence>
<dbReference type="GO" id="GO:0005667">
    <property type="term" value="C:transcription regulator complex"/>
    <property type="evidence" value="ECO:0007669"/>
    <property type="project" value="TreeGrafter"/>
</dbReference>
<proteinExistence type="predicted"/>
<dbReference type="PANTHER" id="PTHR13808:SF1">
    <property type="entry name" value="HISTONE ACETYLTRANSFERASE"/>
    <property type="match status" value="1"/>
</dbReference>
<dbReference type="InterPro" id="IPR031162">
    <property type="entry name" value="CBP_P300_HAT"/>
</dbReference>
<dbReference type="Pfam" id="PF00569">
    <property type="entry name" value="ZZ"/>
    <property type="match status" value="1"/>
</dbReference>
<feature type="compositionally biased region" description="Basic and acidic residues" evidence="15">
    <location>
        <begin position="52"/>
        <end position="70"/>
    </location>
</feature>
<evidence type="ECO:0000256" key="12">
    <source>
        <dbReference type="ARBA" id="ARBA00048017"/>
    </source>
</evidence>